<reference evidence="5" key="1">
    <citation type="submission" date="2020-04" db="EMBL/GenBank/DDBJ databases">
        <authorList>
            <person name="Zhang T."/>
        </authorList>
    </citation>
    <scope>NUCLEOTIDE SEQUENCE</scope>
    <source>
        <strain evidence="5">HKST-UBA10</strain>
    </source>
</reference>
<evidence type="ECO:0000313" key="5">
    <source>
        <dbReference type="EMBL" id="MCA9382623.1"/>
    </source>
</evidence>
<dbReference type="SUPFAM" id="SSF55031">
    <property type="entry name" value="Bacterial exopeptidase dimerisation domain"/>
    <property type="match status" value="1"/>
</dbReference>
<evidence type="ECO:0000256" key="3">
    <source>
        <dbReference type="ARBA" id="ARBA00022801"/>
    </source>
</evidence>
<accession>A0A955L4R1</accession>
<feature type="domain" description="Peptidase M20 dimerisation" evidence="4">
    <location>
        <begin position="183"/>
        <end position="342"/>
    </location>
</feature>
<dbReference type="EMBL" id="JAGQLG010000184">
    <property type="protein sequence ID" value="MCA9382623.1"/>
    <property type="molecule type" value="Genomic_DNA"/>
</dbReference>
<dbReference type="PANTHER" id="PTHR43270">
    <property type="entry name" value="BETA-ALA-HIS DIPEPTIDASE"/>
    <property type="match status" value="1"/>
</dbReference>
<dbReference type="SUPFAM" id="SSF53187">
    <property type="entry name" value="Zn-dependent exopeptidases"/>
    <property type="match status" value="1"/>
</dbReference>
<dbReference type="InterPro" id="IPR036264">
    <property type="entry name" value="Bact_exopeptidase_dim_dom"/>
</dbReference>
<dbReference type="InterPro" id="IPR011650">
    <property type="entry name" value="Peptidase_M20_dimer"/>
</dbReference>
<keyword evidence="2" id="KW-0479">Metal-binding</keyword>
<gene>
    <name evidence="5" type="ORF">KC660_04440</name>
</gene>
<keyword evidence="1" id="KW-0645">Protease</keyword>
<evidence type="ECO:0000256" key="2">
    <source>
        <dbReference type="ARBA" id="ARBA00022723"/>
    </source>
</evidence>
<dbReference type="InterPro" id="IPR051458">
    <property type="entry name" value="Cyt/Met_Dipeptidase"/>
</dbReference>
<dbReference type="GO" id="GO:0008233">
    <property type="term" value="F:peptidase activity"/>
    <property type="evidence" value="ECO:0007669"/>
    <property type="project" value="UniProtKB-KW"/>
</dbReference>
<dbReference type="Gene3D" id="3.40.630.10">
    <property type="entry name" value="Zn peptidases"/>
    <property type="match status" value="1"/>
</dbReference>
<name>A0A955L4R1_9BACT</name>
<keyword evidence="3" id="KW-0378">Hydrolase</keyword>
<dbReference type="AlphaFoldDB" id="A0A955L4R1"/>
<dbReference type="PANTHER" id="PTHR43270:SF8">
    <property type="entry name" value="DI- AND TRIPEPTIDASE DUG2-RELATED"/>
    <property type="match status" value="1"/>
</dbReference>
<protein>
    <submittedName>
        <fullName evidence="5">M20/M25/M40 family metallo-hydrolase</fullName>
    </submittedName>
</protein>
<evidence type="ECO:0000259" key="4">
    <source>
        <dbReference type="Pfam" id="PF07687"/>
    </source>
</evidence>
<dbReference type="Gene3D" id="3.30.70.360">
    <property type="match status" value="1"/>
</dbReference>
<dbReference type="GO" id="GO:0046872">
    <property type="term" value="F:metal ion binding"/>
    <property type="evidence" value="ECO:0007669"/>
    <property type="project" value="UniProtKB-KW"/>
</dbReference>
<dbReference type="Pfam" id="PF01546">
    <property type="entry name" value="Peptidase_M20"/>
    <property type="match status" value="1"/>
</dbReference>
<dbReference type="Pfam" id="PF07687">
    <property type="entry name" value="M20_dimer"/>
    <property type="match status" value="1"/>
</dbReference>
<dbReference type="GO" id="GO:0006508">
    <property type="term" value="P:proteolysis"/>
    <property type="evidence" value="ECO:0007669"/>
    <property type="project" value="UniProtKB-KW"/>
</dbReference>
<dbReference type="Proteomes" id="UP000782843">
    <property type="component" value="Unassembled WGS sequence"/>
</dbReference>
<evidence type="ECO:0000313" key="6">
    <source>
        <dbReference type="Proteomes" id="UP000782843"/>
    </source>
</evidence>
<proteinExistence type="predicted"/>
<reference evidence="5" key="2">
    <citation type="journal article" date="2021" name="Microbiome">
        <title>Successional dynamics and alternative stable states in a saline activated sludge microbial community over 9 years.</title>
        <authorList>
            <person name="Wang Y."/>
            <person name="Ye J."/>
            <person name="Ju F."/>
            <person name="Liu L."/>
            <person name="Boyd J.A."/>
            <person name="Deng Y."/>
            <person name="Parks D.H."/>
            <person name="Jiang X."/>
            <person name="Yin X."/>
            <person name="Woodcroft B.J."/>
            <person name="Tyson G.W."/>
            <person name="Hugenholtz P."/>
            <person name="Polz M.F."/>
            <person name="Zhang T."/>
        </authorList>
    </citation>
    <scope>NUCLEOTIDE SEQUENCE</scope>
    <source>
        <strain evidence="5">HKST-UBA10</strain>
    </source>
</reference>
<organism evidence="5 6">
    <name type="scientific">Candidatus Dojkabacteria bacterium</name>
    <dbReference type="NCBI Taxonomy" id="2099670"/>
    <lineage>
        <taxon>Bacteria</taxon>
        <taxon>Candidatus Dojkabacteria</taxon>
    </lineage>
</organism>
<evidence type="ECO:0000256" key="1">
    <source>
        <dbReference type="ARBA" id="ARBA00022670"/>
    </source>
</evidence>
<sequence length="440" mass="49885">MLAEDFKILLEEFISLKSISTNSKYHDEMEKTFTWLKSNFEKNGFKTKEIKAPNSNSVIFAEYKVSDDAETILIYGHYDVQPAEMKDGWSSEPFSLTEKEGRLIARGVVDNKGQIFIHMYTIFKLIKEKKLKYNIKFLIEGNEETANPDMEKIVSENTELLKSDYLVISDGEMIGDNPTISAGLRGGTNIKITYKTANTNVHSGIFGSAIPSAALELIKLIDNMFDNAHIFKPDWFYKDVDEILPEQLEYHAKIAPMAEKSLEDIGVKQMLTEPGLDFFSQTGLRPTVTVTGFKTGYIEEGFSNIIPAMAEAKVNFRFVTSQNAEEIIKNFIDYVEENTPEYVECTIDITESSDPVKVDTNSEMFKKVRKLIVKTYEQEPIVRYVGGSIPFVSYAKTYLGQDALLIDLANEDCNMHGIDENFKIDLIEKGLGLSYELFSK</sequence>
<comment type="caution">
    <text evidence="5">The sequence shown here is derived from an EMBL/GenBank/DDBJ whole genome shotgun (WGS) entry which is preliminary data.</text>
</comment>
<dbReference type="InterPro" id="IPR002933">
    <property type="entry name" value="Peptidase_M20"/>
</dbReference>